<accession>A0A409WFN6</accession>
<evidence type="ECO:0000313" key="3">
    <source>
        <dbReference type="Proteomes" id="UP000283269"/>
    </source>
</evidence>
<dbReference type="EMBL" id="NHYD01003440">
    <property type="protein sequence ID" value="PPQ77344.1"/>
    <property type="molecule type" value="Genomic_DNA"/>
</dbReference>
<feature type="compositionally biased region" description="Low complexity" evidence="1">
    <location>
        <begin position="90"/>
        <end position="108"/>
    </location>
</feature>
<keyword evidence="3" id="KW-1185">Reference proteome</keyword>
<feature type="region of interest" description="Disordered" evidence="1">
    <location>
        <begin position="74"/>
        <end position="108"/>
    </location>
</feature>
<protein>
    <submittedName>
        <fullName evidence="2">Uncharacterized protein</fullName>
    </submittedName>
</protein>
<dbReference type="Proteomes" id="UP000283269">
    <property type="component" value="Unassembled WGS sequence"/>
</dbReference>
<gene>
    <name evidence="2" type="ORF">CVT25_010926</name>
</gene>
<proteinExistence type="predicted"/>
<feature type="region of interest" description="Disordered" evidence="1">
    <location>
        <begin position="1"/>
        <end position="35"/>
    </location>
</feature>
<feature type="compositionally biased region" description="Basic and acidic residues" evidence="1">
    <location>
        <begin position="17"/>
        <end position="27"/>
    </location>
</feature>
<reference evidence="2 3" key="1">
    <citation type="journal article" date="2018" name="Evol. Lett.">
        <title>Horizontal gene cluster transfer increased hallucinogenic mushroom diversity.</title>
        <authorList>
            <person name="Reynolds H.T."/>
            <person name="Vijayakumar V."/>
            <person name="Gluck-Thaler E."/>
            <person name="Korotkin H.B."/>
            <person name="Matheny P.B."/>
            <person name="Slot J.C."/>
        </authorList>
    </citation>
    <scope>NUCLEOTIDE SEQUENCE [LARGE SCALE GENOMIC DNA]</scope>
    <source>
        <strain evidence="2 3">2631</strain>
    </source>
</reference>
<sequence length="435" mass="49449">MHLTPNIDLSPKHRKRESVDGDSDHASKTKRVRSLRSPPRITLELSSLNKEMVGVSLVFPDGVGINCAYNPQNTPEIQHWPPQSPNGRPSAISKEASPSSSSSVRSSNSLIDENKKINGSCIVLAKISSIIDEKSFFGLLSDLGFLKQPSVYFFRLSFSCIQLIHLSGASKITVTEDNGVFLDFFRLQVAHAAYSILRHRAECLWNTNSLAETRSSRRASGVNIESSCAEMFDLTGVEDNLDEDQPWGNFRIISEDGRNLHESRESDVYISPLRYGRIPSPSTEFEIQPPDTFPTIRISAYVFKRFELSEAEANGGPLEIRKVKDRRTSPPAFRTSSPLHHQHTRNDMVNIYTVNVPKALYNKSQKDSFTGRRRIAYCNSVNESRRAVFNRKEKWGFWYSDSRPSYQSFRRHRISKMSIPNDSVYQHTGREDERQ</sequence>
<evidence type="ECO:0000313" key="2">
    <source>
        <dbReference type="EMBL" id="PPQ77344.1"/>
    </source>
</evidence>
<evidence type="ECO:0000256" key="1">
    <source>
        <dbReference type="SAM" id="MobiDB-lite"/>
    </source>
</evidence>
<dbReference type="AlphaFoldDB" id="A0A409WFN6"/>
<organism evidence="2 3">
    <name type="scientific">Psilocybe cyanescens</name>
    <dbReference type="NCBI Taxonomy" id="93625"/>
    <lineage>
        <taxon>Eukaryota</taxon>
        <taxon>Fungi</taxon>
        <taxon>Dikarya</taxon>
        <taxon>Basidiomycota</taxon>
        <taxon>Agaricomycotina</taxon>
        <taxon>Agaricomycetes</taxon>
        <taxon>Agaricomycetidae</taxon>
        <taxon>Agaricales</taxon>
        <taxon>Agaricineae</taxon>
        <taxon>Strophariaceae</taxon>
        <taxon>Psilocybe</taxon>
    </lineage>
</organism>
<comment type="caution">
    <text evidence="2">The sequence shown here is derived from an EMBL/GenBank/DDBJ whole genome shotgun (WGS) entry which is preliminary data.</text>
</comment>
<name>A0A409WFN6_PSICY</name>
<dbReference type="InParanoid" id="A0A409WFN6"/>
<dbReference type="OrthoDB" id="1897642at2759"/>